<dbReference type="InterPro" id="IPR043821">
    <property type="entry name" value="DUF5799"/>
</dbReference>
<protein>
    <submittedName>
        <fullName evidence="1">Uncharacterized protein</fullName>
    </submittedName>
</protein>
<dbReference type="Pfam" id="PF19113">
    <property type="entry name" value="DUF5799"/>
    <property type="match status" value="1"/>
</dbReference>
<proteinExistence type="predicted"/>
<dbReference type="RefSeq" id="WP_020222520.1">
    <property type="nucleotide sequence ID" value="NZ_BANO01000258.1"/>
</dbReference>
<dbReference type="Proteomes" id="UP000016986">
    <property type="component" value="Unassembled WGS sequence"/>
</dbReference>
<name>U3AF18_9EURY</name>
<accession>U3AF18</accession>
<keyword evidence="2" id="KW-1185">Reference proteome</keyword>
<dbReference type="eggNOG" id="arCOG04569">
    <property type="taxonomic scope" value="Archaea"/>
</dbReference>
<evidence type="ECO:0000313" key="2">
    <source>
        <dbReference type="Proteomes" id="UP000016986"/>
    </source>
</evidence>
<evidence type="ECO:0000313" key="1">
    <source>
        <dbReference type="EMBL" id="GAD53358.1"/>
    </source>
</evidence>
<comment type="caution">
    <text evidence="1">The sequence shown here is derived from an EMBL/GenBank/DDBJ whole genome shotgun (WGS) entry which is preliminary data.</text>
</comment>
<sequence length="145" mass="15968">MADWKDRVVGERMRVDDEFGEQIEASSFSRQQWGLIMTAVEFRIENPGDPENARLTVDTGKLPQVMSEIDNVEKQMASMGAGGGGSTSSGEGFLGGVKRALGFGGGEDERYEEAEALVREYAELLQERLEENGRWSEACRVAADE</sequence>
<gene>
    <name evidence="1" type="ORF">MBEHAL_2118</name>
</gene>
<dbReference type="AlphaFoldDB" id="U3AF18"/>
<reference evidence="1 2" key="1">
    <citation type="submission" date="2013-09" db="EMBL/GenBank/DDBJ databases">
        <title>Whole genome sequencing of Halarchaeum acidiphilum strain MH1-52-1.</title>
        <authorList>
            <person name="Shimane Y."/>
            <person name="Minegishi H."/>
            <person name="Nishi S."/>
            <person name="Echigo A."/>
            <person name="Shuto A."/>
            <person name="Konishi M."/>
            <person name="Ito T."/>
            <person name="Ohkuma M."/>
            <person name="Ohta Y."/>
            <person name="Nagano Y."/>
            <person name="Tsubouchi T."/>
            <person name="Mori K."/>
            <person name="Usui K."/>
            <person name="Kamekura M."/>
            <person name="Usami R."/>
            <person name="Takaki Y."/>
            <person name="Hatada Y."/>
        </authorList>
    </citation>
    <scope>NUCLEOTIDE SEQUENCE [LARGE SCALE GENOMIC DNA]</scope>
    <source>
        <strain evidence="1 2">JCM 16109</strain>
    </source>
</reference>
<dbReference type="EMBL" id="BATA01000062">
    <property type="protein sequence ID" value="GAD53358.1"/>
    <property type="molecule type" value="Genomic_DNA"/>
</dbReference>
<organism evidence="1 2">
    <name type="scientific">Halarchaeum acidiphilum MH1-52-1</name>
    <dbReference type="NCBI Taxonomy" id="1261545"/>
    <lineage>
        <taxon>Archaea</taxon>
        <taxon>Methanobacteriati</taxon>
        <taxon>Methanobacteriota</taxon>
        <taxon>Stenosarchaea group</taxon>
        <taxon>Halobacteria</taxon>
        <taxon>Halobacteriales</taxon>
        <taxon>Halobacteriaceae</taxon>
    </lineage>
</organism>
<dbReference type="OrthoDB" id="204348at2157"/>